<protein>
    <recommendedName>
        <fullName evidence="4">Lytic transglycosylase domain-containing protein</fullName>
    </recommendedName>
</protein>
<keyword evidence="3" id="KW-1185">Reference proteome</keyword>
<evidence type="ECO:0000313" key="3">
    <source>
        <dbReference type="Proteomes" id="UP001055156"/>
    </source>
</evidence>
<reference evidence="2" key="1">
    <citation type="journal article" date="2021" name="Front. Microbiol.">
        <title>Comprehensive Comparative Genomics and Phenotyping of Methylobacterium Species.</title>
        <authorList>
            <person name="Alessa O."/>
            <person name="Ogura Y."/>
            <person name="Fujitani Y."/>
            <person name="Takami H."/>
            <person name="Hayashi T."/>
            <person name="Sahin N."/>
            <person name="Tani A."/>
        </authorList>
    </citation>
    <scope>NUCLEOTIDE SEQUENCE</scope>
    <source>
        <strain evidence="2">NBRC 15689</strain>
    </source>
</reference>
<feature type="region of interest" description="Disordered" evidence="1">
    <location>
        <begin position="255"/>
        <end position="276"/>
    </location>
</feature>
<dbReference type="EMBL" id="BPQV01000014">
    <property type="protein sequence ID" value="GJE29235.1"/>
    <property type="molecule type" value="Genomic_DNA"/>
</dbReference>
<comment type="caution">
    <text evidence="2">The sequence shown here is derived from an EMBL/GenBank/DDBJ whole genome shotgun (WGS) entry which is preliminary data.</text>
</comment>
<evidence type="ECO:0000256" key="1">
    <source>
        <dbReference type="SAM" id="MobiDB-lite"/>
    </source>
</evidence>
<evidence type="ECO:0000313" key="2">
    <source>
        <dbReference type="EMBL" id="GJE29235.1"/>
    </source>
</evidence>
<organism evidence="2 3">
    <name type="scientific">Methylobacterium organophilum</name>
    <dbReference type="NCBI Taxonomy" id="410"/>
    <lineage>
        <taxon>Bacteria</taxon>
        <taxon>Pseudomonadati</taxon>
        <taxon>Pseudomonadota</taxon>
        <taxon>Alphaproteobacteria</taxon>
        <taxon>Hyphomicrobiales</taxon>
        <taxon>Methylobacteriaceae</taxon>
        <taxon>Methylobacterium</taxon>
    </lineage>
</organism>
<gene>
    <name evidence="2" type="ORF">LKMONMHP_4114</name>
</gene>
<proteinExistence type="predicted"/>
<dbReference type="Proteomes" id="UP001055156">
    <property type="component" value="Unassembled WGS sequence"/>
</dbReference>
<sequence>MLLEALLAVTTLLPRAEAGLAAARVQIAALPAPQLERSAPAPEPPAFSAVARAVSNWRSEAGESLLPASLAFVVRHAAEDPGFVARCVKLNNYWCIKRAGWTGEIGGDSENHTAFAGAAEGADAAAQLLRRYYRAFGRRSALAIVRRWAPAECAASPAAVTAASLPAQPVSGALAPKGIGRTLRARYLARHLRGGAPRRVAAVRPSVGGGLRVQPWSARAQLAGHPGGRPGRVAAALPPLKPVADIATGIAAAPKAKPADKPVAAPAPKPLAAARPSGAADPAALLAPDRLVAEAAVLPSIAAGLPSGSLLDLRLPTPFCANDETRIRNYAARIASSVGLKPEDDLRLFEADGTPTERLAPVMLAMSAVELGTLRAAPALVAAAIARLTARSTSAEAR</sequence>
<evidence type="ECO:0008006" key="4">
    <source>
        <dbReference type="Google" id="ProtNLM"/>
    </source>
</evidence>
<name>A0ABQ4TC20_METOR</name>
<accession>A0ABQ4TC20</accession>
<reference evidence="2" key="2">
    <citation type="submission" date="2021-08" db="EMBL/GenBank/DDBJ databases">
        <authorList>
            <person name="Tani A."/>
            <person name="Ola A."/>
            <person name="Ogura Y."/>
            <person name="Katsura K."/>
            <person name="Hayashi T."/>
        </authorList>
    </citation>
    <scope>NUCLEOTIDE SEQUENCE</scope>
    <source>
        <strain evidence="2">NBRC 15689</strain>
    </source>
</reference>
<dbReference type="RefSeq" id="WP_238313527.1">
    <property type="nucleotide sequence ID" value="NZ_BPQV01000014.1"/>
</dbReference>